<keyword evidence="10" id="KW-1185">Reference proteome</keyword>
<feature type="binding site" evidence="7">
    <location>
        <position position="143"/>
    </location>
    <ligand>
        <name>Zn(2+)</name>
        <dbReference type="ChEBI" id="CHEBI:29105"/>
        <label>2</label>
    </ligand>
</feature>
<evidence type="ECO:0000256" key="4">
    <source>
        <dbReference type="ARBA" id="ARBA00022801"/>
    </source>
</evidence>
<proteinExistence type="inferred from homology"/>
<comment type="function">
    <text evidence="7">Endonuclease IV plays a role in DNA repair. It cleaves phosphodiester bonds at apurinic or apyrimidinic (AP) sites, generating a 3'-hydroxyl group and a 5'-terminal sugar phosphate.</text>
</comment>
<dbReference type="GO" id="GO:0008081">
    <property type="term" value="F:phosphoric diester hydrolase activity"/>
    <property type="evidence" value="ECO:0007669"/>
    <property type="project" value="TreeGrafter"/>
</dbReference>
<dbReference type="GO" id="GO:0003677">
    <property type="term" value="F:DNA binding"/>
    <property type="evidence" value="ECO:0007669"/>
    <property type="project" value="InterPro"/>
</dbReference>
<dbReference type="InterPro" id="IPR013022">
    <property type="entry name" value="Xyl_isomerase-like_TIM-brl"/>
</dbReference>
<evidence type="ECO:0000256" key="3">
    <source>
        <dbReference type="ARBA" id="ARBA00022763"/>
    </source>
</evidence>
<dbReference type="GO" id="GO:0008833">
    <property type="term" value="F:deoxyribonuclease IV (phage-T4-induced) activity"/>
    <property type="evidence" value="ECO:0007669"/>
    <property type="project" value="UniProtKB-UniRule"/>
</dbReference>
<evidence type="ECO:0000256" key="7">
    <source>
        <dbReference type="HAMAP-Rule" id="MF_00152"/>
    </source>
</evidence>
<keyword evidence="5 7" id="KW-0862">Zinc</keyword>
<dbReference type="Pfam" id="PF01261">
    <property type="entry name" value="AP_endonuc_2"/>
    <property type="match status" value="1"/>
</dbReference>
<comment type="cofactor">
    <cofactor evidence="7">
        <name>Zn(2+)</name>
        <dbReference type="ChEBI" id="CHEBI:29105"/>
    </cofactor>
    <text evidence="7">Binds 3 Zn(2+) ions.</text>
</comment>
<dbReference type="GO" id="GO:0006284">
    <property type="term" value="P:base-excision repair"/>
    <property type="evidence" value="ECO:0007669"/>
    <property type="project" value="TreeGrafter"/>
</dbReference>
<feature type="binding site" evidence="7">
    <location>
        <position position="259"/>
    </location>
    <ligand>
        <name>Zn(2+)</name>
        <dbReference type="ChEBI" id="CHEBI:29105"/>
        <label>2</label>
    </ligand>
</feature>
<feature type="binding site" evidence="7">
    <location>
        <position position="107"/>
    </location>
    <ligand>
        <name>Zn(2+)</name>
        <dbReference type="ChEBI" id="CHEBI:29105"/>
        <label>1</label>
    </ligand>
</feature>
<dbReference type="InParanoid" id="H1YYS4"/>
<dbReference type="AlphaFoldDB" id="H1YYS4"/>
<comment type="catalytic activity">
    <reaction evidence="7">
        <text>Endonucleolytic cleavage to 5'-phosphooligonucleotide end-products.</text>
        <dbReference type="EC" id="3.1.21.2"/>
    </reaction>
</comment>
<feature type="binding site" evidence="7">
    <location>
        <position position="67"/>
    </location>
    <ligand>
        <name>Zn(2+)</name>
        <dbReference type="ChEBI" id="CHEBI:29105"/>
        <label>1</label>
    </ligand>
</feature>
<dbReference type="EMBL" id="CM001436">
    <property type="protein sequence ID" value="EHQ36996.1"/>
    <property type="molecule type" value="Genomic_DNA"/>
</dbReference>
<dbReference type="STRING" id="937775.Metlim_2963"/>
<dbReference type="NCBIfam" id="TIGR00587">
    <property type="entry name" value="nfo"/>
    <property type="match status" value="1"/>
</dbReference>
<keyword evidence="4 7" id="KW-0378">Hydrolase</keyword>
<dbReference type="OrthoDB" id="33250at2157"/>
<feature type="binding site" evidence="7">
    <location>
        <position position="214"/>
    </location>
    <ligand>
        <name>Zn(2+)</name>
        <dbReference type="ChEBI" id="CHEBI:29105"/>
        <label>2</label>
    </ligand>
</feature>
<dbReference type="GO" id="GO:0008270">
    <property type="term" value="F:zinc ion binding"/>
    <property type="evidence" value="ECO:0007669"/>
    <property type="project" value="UniProtKB-UniRule"/>
</dbReference>
<evidence type="ECO:0000313" key="10">
    <source>
        <dbReference type="Proteomes" id="UP000005741"/>
    </source>
</evidence>
<organism evidence="9 10">
    <name type="scientific">Methanoplanus limicola DSM 2279</name>
    <dbReference type="NCBI Taxonomy" id="937775"/>
    <lineage>
        <taxon>Archaea</taxon>
        <taxon>Methanobacteriati</taxon>
        <taxon>Methanobacteriota</taxon>
        <taxon>Stenosarchaea group</taxon>
        <taxon>Methanomicrobia</taxon>
        <taxon>Methanomicrobiales</taxon>
        <taxon>Methanomicrobiaceae</taxon>
        <taxon>Methanoplanus</taxon>
    </lineage>
</organism>
<dbReference type="PROSITE" id="PS00730">
    <property type="entry name" value="AP_NUCLEASE_F2_2"/>
    <property type="match status" value="1"/>
</dbReference>
<dbReference type="HAMAP" id="MF_00152">
    <property type="entry name" value="Nfo"/>
    <property type="match status" value="1"/>
</dbReference>
<dbReference type="Gene3D" id="3.20.20.150">
    <property type="entry name" value="Divalent-metal-dependent TIM barrel enzymes"/>
    <property type="match status" value="1"/>
</dbReference>
<dbReference type="PROSITE" id="PS51432">
    <property type="entry name" value="AP_NUCLEASE_F2_4"/>
    <property type="match status" value="1"/>
</dbReference>
<dbReference type="EC" id="3.1.21.2" evidence="7"/>
<evidence type="ECO:0000256" key="1">
    <source>
        <dbReference type="ARBA" id="ARBA00005340"/>
    </source>
</evidence>
<dbReference type="SMART" id="SM00518">
    <property type="entry name" value="AP2Ec"/>
    <property type="match status" value="1"/>
</dbReference>
<feature type="domain" description="Xylose isomerase-like TIM barrel" evidence="8">
    <location>
        <begin position="20"/>
        <end position="264"/>
    </location>
</feature>
<evidence type="ECO:0000256" key="5">
    <source>
        <dbReference type="ARBA" id="ARBA00022833"/>
    </source>
</evidence>
<sequence length="281" mass="31060">MINVGCHVSISKSIDLAVGRAAERGCTTFQIFTSNPRGWKAREIKEEEAERFIESIRRTGIYPPIAHMPYLPNPASPREEIRQKSEEAMIKEVLRCRMLKIPYLVTHLGSHLGAGRDDGIKHFTGCIDLATEESGGEVMMLLENTAGTKNSMGGDIEDIAEIIDSINDKSGVGICIDTCHAFAAGYDITTEEGLSSFLDLTDSEIGLDKLKVIHLNDCKGTLGSHLDRHEHIGLGNIGDDAFRRIVNHPKLREIPFILETPVNEVRDDTGNIAHVKSLFRE</sequence>
<feature type="binding site" evidence="7">
    <location>
        <position position="227"/>
    </location>
    <ligand>
        <name>Zn(2+)</name>
        <dbReference type="ChEBI" id="CHEBI:29105"/>
        <label>3</label>
    </ligand>
</feature>
<dbReference type="PATRIC" id="fig|937775.9.peg.3314"/>
<keyword evidence="3 7" id="KW-0227">DNA damage</keyword>
<dbReference type="InterPro" id="IPR001719">
    <property type="entry name" value="AP_endonuc_2"/>
</dbReference>
<dbReference type="RefSeq" id="WP_004079715.1">
    <property type="nucleotide sequence ID" value="NZ_CM001436.1"/>
</dbReference>
<dbReference type="PANTHER" id="PTHR21445">
    <property type="entry name" value="ENDONUCLEASE IV ENDODEOXYRIBONUCLEASE IV"/>
    <property type="match status" value="1"/>
</dbReference>
<dbReference type="SUPFAM" id="SSF51658">
    <property type="entry name" value="Xylose isomerase-like"/>
    <property type="match status" value="1"/>
</dbReference>
<feature type="binding site" evidence="7">
    <location>
        <position position="143"/>
    </location>
    <ligand>
        <name>Zn(2+)</name>
        <dbReference type="ChEBI" id="CHEBI:29105"/>
        <label>1</label>
    </ligand>
</feature>
<feature type="binding site" evidence="7">
    <location>
        <position position="177"/>
    </location>
    <ligand>
        <name>Zn(2+)</name>
        <dbReference type="ChEBI" id="CHEBI:29105"/>
        <label>2</label>
    </ligand>
</feature>
<name>H1YYS4_9EURY</name>
<dbReference type="InterPro" id="IPR018246">
    <property type="entry name" value="AP_endonuc_F2_Zn_BS"/>
</dbReference>
<accession>H1YYS4</accession>
<feature type="binding site" evidence="7">
    <location>
        <position position="180"/>
    </location>
    <ligand>
        <name>Zn(2+)</name>
        <dbReference type="ChEBI" id="CHEBI:29105"/>
        <label>3</label>
    </ligand>
</feature>
<dbReference type="Proteomes" id="UP000005741">
    <property type="component" value="Chromosome"/>
</dbReference>
<evidence type="ECO:0000259" key="8">
    <source>
        <dbReference type="Pfam" id="PF01261"/>
    </source>
</evidence>
<keyword evidence="6 7" id="KW-0234">DNA repair</keyword>
<keyword evidence="2 7" id="KW-0479">Metal-binding</keyword>
<evidence type="ECO:0000256" key="2">
    <source>
        <dbReference type="ARBA" id="ARBA00022723"/>
    </source>
</evidence>
<dbReference type="HOGENOM" id="CLU_025885_0_1_2"/>
<keyword evidence="7 9" id="KW-0255">Endonuclease</keyword>
<gene>
    <name evidence="7" type="primary">nfo</name>
    <name evidence="9" type="ORF">Metlim_2963</name>
</gene>
<evidence type="ECO:0000313" key="9">
    <source>
        <dbReference type="EMBL" id="EHQ36996.1"/>
    </source>
</evidence>
<dbReference type="PANTHER" id="PTHR21445:SF0">
    <property type="entry name" value="APURINIC-APYRIMIDINIC ENDONUCLEASE"/>
    <property type="match status" value="1"/>
</dbReference>
<feature type="binding site" evidence="7">
    <location>
        <position position="229"/>
    </location>
    <ligand>
        <name>Zn(2+)</name>
        <dbReference type="ChEBI" id="CHEBI:29105"/>
        <label>3</label>
    </ligand>
</feature>
<dbReference type="CDD" id="cd00019">
    <property type="entry name" value="AP2Ec"/>
    <property type="match status" value="1"/>
</dbReference>
<protein>
    <recommendedName>
        <fullName evidence="7">Probable endonuclease 4</fullName>
        <ecNumber evidence="7">3.1.21.2</ecNumber>
    </recommendedName>
    <alternativeName>
        <fullName evidence="7">Endodeoxyribonuclease IV</fullName>
    </alternativeName>
    <alternativeName>
        <fullName evidence="7">Endonuclease IV</fullName>
    </alternativeName>
</protein>
<comment type="similarity">
    <text evidence="1 7">Belongs to the AP endonuclease 2 family.</text>
</comment>
<dbReference type="FunFam" id="3.20.20.150:FF:000001">
    <property type="entry name" value="Probable endonuclease 4"/>
    <property type="match status" value="1"/>
</dbReference>
<keyword evidence="7" id="KW-0540">Nuclease</keyword>
<evidence type="ECO:0000256" key="6">
    <source>
        <dbReference type="ARBA" id="ARBA00023204"/>
    </source>
</evidence>
<dbReference type="InterPro" id="IPR036237">
    <property type="entry name" value="Xyl_isomerase-like_sf"/>
</dbReference>
<reference evidence="9 10" key="1">
    <citation type="submission" date="2011-10" db="EMBL/GenBank/DDBJ databases">
        <title>The Improved High-Quality Draft genome of Methanoplanus limicola DSM 2279.</title>
        <authorList>
            <consortium name="US DOE Joint Genome Institute (JGI-PGF)"/>
            <person name="Lucas S."/>
            <person name="Copeland A."/>
            <person name="Lapidus A."/>
            <person name="Glavina del Rio T."/>
            <person name="Dalin E."/>
            <person name="Tice H."/>
            <person name="Bruce D."/>
            <person name="Goodwin L."/>
            <person name="Pitluck S."/>
            <person name="Peters L."/>
            <person name="Mikhailova N."/>
            <person name="Lu M."/>
            <person name="Kyrpides N."/>
            <person name="Mavromatis K."/>
            <person name="Ivanova N."/>
            <person name="Markowitz V."/>
            <person name="Cheng J.-F."/>
            <person name="Hugenholtz P."/>
            <person name="Woyke T."/>
            <person name="Wu D."/>
            <person name="Wirth R."/>
            <person name="Brambilla E.-M."/>
            <person name="Klenk H.-P."/>
            <person name="Eisen J.A."/>
        </authorList>
    </citation>
    <scope>NUCLEOTIDE SEQUENCE [LARGE SCALE GENOMIC DNA]</scope>
    <source>
        <strain evidence="9 10">DSM 2279</strain>
    </source>
</reference>
<dbReference type="GO" id="GO:0003906">
    <property type="term" value="F:DNA-(apurinic or apyrimidinic site) endonuclease activity"/>
    <property type="evidence" value="ECO:0007669"/>
    <property type="project" value="TreeGrafter"/>
</dbReference>